<comment type="caution">
    <text evidence="1">The sequence shown here is derived from an EMBL/GenBank/DDBJ whole genome shotgun (WGS) entry which is preliminary data.</text>
</comment>
<dbReference type="AlphaFoldDB" id="A0A7X0SQ94"/>
<proteinExistence type="predicted"/>
<dbReference type="Proteomes" id="UP000564644">
    <property type="component" value="Unassembled WGS sequence"/>
</dbReference>
<protein>
    <submittedName>
        <fullName evidence="1">Uncharacterized protein</fullName>
    </submittedName>
</protein>
<reference evidence="1 2" key="1">
    <citation type="submission" date="2020-08" db="EMBL/GenBank/DDBJ databases">
        <title>Cohnella phylogeny.</title>
        <authorList>
            <person name="Dunlap C."/>
        </authorList>
    </citation>
    <scope>NUCLEOTIDE SEQUENCE [LARGE SCALE GENOMIC DNA]</scope>
    <source>
        <strain evidence="1 2">CBP 2801</strain>
    </source>
</reference>
<evidence type="ECO:0000313" key="1">
    <source>
        <dbReference type="EMBL" id="MBB6731913.1"/>
    </source>
</evidence>
<organism evidence="1 2">
    <name type="scientific">Cohnella zeiphila</name>
    <dbReference type="NCBI Taxonomy" id="2761120"/>
    <lineage>
        <taxon>Bacteria</taxon>
        <taxon>Bacillati</taxon>
        <taxon>Bacillota</taxon>
        <taxon>Bacilli</taxon>
        <taxon>Bacillales</taxon>
        <taxon>Paenibacillaceae</taxon>
        <taxon>Cohnella</taxon>
    </lineage>
</organism>
<name>A0A7X0SQ94_9BACL</name>
<dbReference type="EMBL" id="JACJVO010000016">
    <property type="protein sequence ID" value="MBB6731913.1"/>
    <property type="molecule type" value="Genomic_DNA"/>
</dbReference>
<sequence length="55" mass="6493">MQYEEIETYKEHLILQYESESGYRVDFGTLRSKEVATVEEARELVDFYLSPDVGE</sequence>
<accession>A0A7X0SQ94</accession>
<dbReference type="RefSeq" id="WP_185129585.1">
    <property type="nucleotide sequence ID" value="NZ_JACJVO010000016.1"/>
</dbReference>
<gene>
    <name evidence="1" type="ORF">H7C18_13410</name>
</gene>
<evidence type="ECO:0000313" key="2">
    <source>
        <dbReference type="Proteomes" id="UP000564644"/>
    </source>
</evidence>
<keyword evidence="2" id="KW-1185">Reference proteome</keyword>